<evidence type="ECO:0000259" key="4">
    <source>
        <dbReference type="Pfam" id="PF20160"/>
    </source>
</evidence>
<dbReference type="InterPro" id="IPR044974">
    <property type="entry name" value="Disease_R_plants"/>
</dbReference>
<gene>
    <name evidence="6" type="ORF">EZV62_007905</name>
</gene>
<evidence type="ECO:0000313" key="6">
    <source>
        <dbReference type="EMBL" id="TXG66630.1"/>
    </source>
</evidence>
<dbReference type="InterPro" id="IPR001611">
    <property type="entry name" value="Leu-rich_rpt"/>
</dbReference>
<dbReference type="InterPro" id="IPR003591">
    <property type="entry name" value="Leu-rich_rpt_typical-subtyp"/>
</dbReference>
<dbReference type="OrthoDB" id="1936883at2759"/>
<sequence>MGTQAVEGIMLDKPKQEIIHLSSNSFSTMRNLRLLKISNVQFSDDLEYLSDELRYLKWHGYPLKSLPSSFEPKHLFKLDMCSSNIQYLWKGIKHFEELKTIKLKYSHNLVRTPDFTGLQNLERLDLQGCTRLLEVHPSIGFLKQLTVLNMKDCKNLMNFPSIISGLKSLKILNLYGCTKLDKLPHNLVELECLEELDVGGTAIQLVPSSIVQLTNLQNLHFSGCKGEHPKTWSSSLRLLLFPKRNLDYKGLLLPPLVGLCFLKTLDLSDCNLLEGAIPNDLGSLVSLEELKLGRNKFVSLPASISNLPKLKILCLEKCQRLQSLPQLPPETVFVGAEDCTSLETMSNALELSTSHAIALHFFNCNKLVENQLGRKNSLAVVLLQSWLQVELIYHIIYCISKISLFMLINNHDLMLQKHSNPSQFHIRLPGSDIPEWFDNWSNASSAEISLSPNWLNDEFMGFSVCAVFAISDHSDEEIHCAMTIKTGLFKFSFAIPGFTTVDSDHLWLAYLSRCMFESGSRDRLSTSKHVRAHFLIIGRDKKEWSTSCVKSCGIRLVYKGNVEYYFEESSGSNSAITVADDQQNYHNSCDLEWMSFTEIHMPDILQRSSIRKPYSRMQQIFDDEQENKNSNQVHDFNDGKGDGDVSNEDSYPAKKRRNKAG</sequence>
<dbReference type="SUPFAM" id="SSF52058">
    <property type="entry name" value="L domain-like"/>
    <property type="match status" value="1"/>
</dbReference>
<evidence type="ECO:0000256" key="3">
    <source>
        <dbReference type="SAM" id="MobiDB-lite"/>
    </source>
</evidence>
<evidence type="ECO:0000256" key="1">
    <source>
        <dbReference type="ARBA" id="ARBA00022614"/>
    </source>
</evidence>
<feature type="domain" description="C-JID" evidence="4">
    <location>
        <begin position="428"/>
        <end position="563"/>
    </location>
</feature>
<dbReference type="PANTHER" id="PTHR11017">
    <property type="entry name" value="LEUCINE-RICH REPEAT-CONTAINING PROTEIN"/>
    <property type="match status" value="1"/>
</dbReference>
<name>A0A5C7IBA4_9ROSI</name>
<dbReference type="InterPro" id="IPR055414">
    <property type="entry name" value="LRR_R13L4/SHOC2-like"/>
</dbReference>
<dbReference type="Pfam" id="PF00560">
    <property type="entry name" value="LRR_1"/>
    <property type="match status" value="1"/>
</dbReference>
<dbReference type="EMBL" id="VAHF01000003">
    <property type="protein sequence ID" value="TXG66630.1"/>
    <property type="molecule type" value="Genomic_DNA"/>
</dbReference>
<dbReference type="Gene3D" id="3.80.10.10">
    <property type="entry name" value="Ribonuclease Inhibitor"/>
    <property type="match status" value="2"/>
</dbReference>
<dbReference type="PANTHER" id="PTHR11017:SF510">
    <property type="entry name" value="ADP-RIBOSYL CYCLASE_CYCLIC ADP-RIBOSE HYDROLASE"/>
    <property type="match status" value="1"/>
</dbReference>
<dbReference type="SMART" id="SM00369">
    <property type="entry name" value="LRR_TYP"/>
    <property type="match status" value="2"/>
</dbReference>
<keyword evidence="7" id="KW-1185">Reference proteome</keyword>
<evidence type="ECO:0000256" key="2">
    <source>
        <dbReference type="ARBA" id="ARBA00022737"/>
    </source>
</evidence>
<keyword evidence="2" id="KW-0677">Repeat</keyword>
<feature type="region of interest" description="Disordered" evidence="3">
    <location>
        <begin position="623"/>
        <end position="661"/>
    </location>
</feature>
<dbReference type="Pfam" id="PF23598">
    <property type="entry name" value="LRR_14"/>
    <property type="match status" value="1"/>
</dbReference>
<dbReference type="InterPro" id="IPR032675">
    <property type="entry name" value="LRR_dom_sf"/>
</dbReference>
<accession>A0A5C7IBA4</accession>
<dbReference type="InterPro" id="IPR045344">
    <property type="entry name" value="C-JID"/>
</dbReference>
<feature type="domain" description="Disease resistance R13L4/SHOC-2-like LRR" evidence="5">
    <location>
        <begin position="137"/>
        <end position="225"/>
    </location>
</feature>
<dbReference type="GO" id="GO:0006952">
    <property type="term" value="P:defense response"/>
    <property type="evidence" value="ECO:0007669"/>
    <property type="project" value="InterPro"/>
</dbReference>
<dbReference type="Pfam" id="PF20160">
    <property type="entry name" value="C-JID"/>
    <property type="match status" value="1"/>
</dbReference>
<dbReference type="AlphaFoldDB" id="A0A5C7IBA4"/>
<protein>
    <recommendedName>
        <fullName evidence="8">TMV resistance protein N</fullName>
    </recommendedName>
</protein>
<evidence type="ECO:0000313" key="7">
    <source>
        <dbReference type="Proteomes" id="UP000323000"/>
    </source>
</evidence>
<keyword evidence="1" id="KW-0433">Leucine-rich repeat</keyword>
<reference evidence="7" key="1">
    <citation type="journal article" date="2019" name="Gigascience">
        <title>De novo genome assembly of the endangered Acer yangbiense, a plant species with extremely small populations endemic to Yunnan Province, China.</title>
        <authorList>
            <person name="Yang J."/>
            <person name="Wariss H.M."/>
            <person name="Tao L."/>
            <person name="Zhang R."/>
            <person name="Yun Q."/>
            <person name="Hollingsworth P."/>
            <person name="Dao Z."/>
            <person name="Luo G."/>
            <person name="Guo H."/>
            <person name="Ma Y."/>
            <person name="Sun W."/>
        </authorList>
    </citation>
    <scope>NUCLEOTIDE SEQUENCE [LARGE SCALE GENOMIC DNA]</scope>
    <source>
        <strain evidence="7">cv. Malutang</strain>
    </source>
</reference>
<dbReference type="Proteomes" id="UP000323000">
    <property type="component" value="Chromosome 3"/>
</dbReference>
<proteinExistence type="predicted"/>
<evidence type="ECO:0000259" key="5">
    <source>
        <dbReference type="Pfam" id="PF23598"/>
    </source>
</evidence>
<comment type="caution">
    <text evidence="6">The sequence shown here is derived from an EMBL/GenBank/DDBJ whole genome shotgun (WGS) entry which is preliminary data.</text>
</comment>
<evidence type="ECO:0008006" key="8">
    <source>
        <dbReference type="Google" id="ProtNLM"/>
    </source>
</evidence>
<organism evidence="6 7">
    <name type="scientific">Acer yangbiense</name>
    <dbReference type="NCBI Taxonomy" id="1000413"/>
    <lineage>
        <taxon>Eukaryota</taxon>
        <taxon>Viridiplantae</taxon>
        <taxon>Streptophyta</taxon>
        <taxon>Embryophyta</taxon>
        <taxon>Tracheophyta</taxon>
        <taxon>Spermatophyta</taxon>
        <taxon>Magnoliopsida</taxon>
        <taxon>eudicotyledons</taxon>
        <taxon>Gunneridae</taxon>
        <taxon>Pentapetalae</taxon>
        <taxon>rosids</taxon>
        <taxon>malvids</taxon>
        <taxon>Sapindales</taxon>
        <taxon>Sapindaceae</taxon>
        <taxon>Hippocastanoideae</taxon>
        <taxon>Acereae</taxon>
        <taxon>Acer</taxon>
    </lineage>
</organism>